<proteinExistence type="predicted"/>
<dbReference type="Proteomes" id="UP000253918">
    <property type="component" value="Unassembled WGS sequence"/>
</dbReference>
<accession>A0A369VUP5</accession>
<name>A0A369VUP5_9SPHN</name>
<evidence type="ECO:0000313" key="3">
    <source>
        <dbReference type="Proteomes" id="UP000253918"/>
    </source>
</evidence>
<sequence length="86" mass="8728">MRADIADVRLADQVFAPHYAAPMPLVLTAAAALVERPSADAEMLAQLAAGDVFEALDFAGGHAWGIAPGKGLVGYLPLSALGRGAA</sequence>
<dbReference type="InterPro" id="IPR041382">
    <property type="entry name" value="SH3_16"/>
</dbReference>
<comment type="caution">
    <text evidence="2">The sequence shown here is derived from an EMBL/GenBank/DDBJ whole genome shotgun (WGS) entry which is preliminary data.</text>
</comment>
<organism evidence="2 3">
    <name type="scientific">Sphingomonas aracearum</name>
    <dbReference type="NCBI Taxonomy" id="2283317"/>
    <lineage>
        <taxon>Bacteria</taxon>
        <taxon>Pseudomonadati</taxon>
        <taxon>Pseudomonadota</taxon>
        <taxon>Alphaproteobacteria</taxon>
        <taxon>Sphingomonadales</taxon>
        <taxon>Sphingomonadaceae</taxon>
        <taxon>Sphingomonas</taxon>
    </lineage>
</organism>
<protein>
    <submittedName>
        <fullName evidence="2">SH3 domain-containing protein</fullName>
    </submittedName>
</protein>
<reference evidence="2 3" key="1">
    <citation type="submission" date="2018-07" db="EMBL/GenBank/DDBJ databases">
        <title>a novel species of Sphingomonas isolated from the rhizosphere soil of Araceae plant.</title>
        <authorList>
            <person name="Zhiyong W."/>
            <person name="Qinglan Z."/>
            <person name="Zhiwei F."/>
            <person name="Ding X."/>
            <person name="Gejiao W."/>
            <person name="Shixue Z."/>
        </authorList>
    </citation>
    <scope>NUCLEOTIDE SEQUENCE [LARGE SCALE GENOMIC DNA]</scope>
    <source>
        <strain evidence="2 3">WZY 27</strain>
    </source>
</reference>
<dbReference type="OrthoDB" id="9813368at2"/>
<dbReference type="AlphaFoldDB" id="A0A369VUP5"/>
<dbReference type="EMBL" id="QQNB01000002">
    <property type="protein sequence ID" value="RDE06094.1"/>
    <property type="molecule type" value="Genomic_DNA"/>
</dbReference>
<dbReference type="Pfam" id="PF18348">
    <property type="entry name" value="SH3_16"/>
    <property type="match status" value="1"/>
</dbReference>
<gene>
    <name evidence="2" type="ORF">DVW87_09155</name>
</gene>
<evidence type="ECO:0000259" key="1">
    <source>
        <dbReference type="Pfam" id="PF18348"/>
    </source>
</evidence>
<evidence type="ECO:0000313" key="2">
    <source>
        <dbReference type="EMBL" id="RDE06094.1"/>
    </source>
</evidence>
<feature type="domain" description="Bacterial dipeptidyl-peptidase SH3" evidence="1">
    <location>
        <begin position="35"/>
        <end position="81"/>
    </location>
</feature>
<keyword evidence="3" id="KW-1185">Reference proteome</keyword>